<comment type="caution">
    <text evidence="1">The sequence shown here is derived from an EMBL/GenBank/DDBJ whole genome shotgun (WGS) entry which is preliminary data.</text>
</comment>
<evidence type="ECO:0000313" key="1">
    <source>
        <dbReference type="EMBL" id="MDL5034395.1"/>
    </source>
</evidence>
<accession>A0ABT7LRQ8</accession>
<dbReference type="Proteomes" id="UP001238603">
    <property type="component" value="Unassembled WGS sequence"/>
</dbReference>
<keyword evidence="2" id="KW-1185">Reference proteome</keyword>
<proteinExistence type="predicted"/>
<dbReference type="RefSeq" id="WP_285984470.1">
    <property type="nucleotide sequence ID" value="NZ_JASVDS010000008.1"/>
</dbReference>
<name>A0ABT7LRQ8_9BURK</name>
<evidence type="ECO:0000313" key="2">
    <source>
        <dbReference type="Proteomes" id="UP001238603"/>
    </source>
</evidence>
<sequence length="232" mass="25125">MIHLITIDLQEQVHAQALGLTKTLHLYGWGRDATEAGRNVMAYCLGANLSPERIRGAIRSQKQDFDSFTFPEQIYGLPPGFGRLAISKSKSSETMIDEALKKLESNHQLTQLGLKLMATLNLRSDSPCLEEARRAAADQAFVDFDFGDDVRVEAANGWDYLDGPGATAWTRTVFVAPRKADGQAGDGLLQVVRFTVSFEVGSLDVVQVCAVDEKGDPLGASRCQGAQAAPAP</sequence>
<reference evidence="1 2" key="1">
    <citation type="submission" date="2023-06" db="EMBL/GenBank/DDBJ databases">
        <title>Pelomonas sp. APW6 16S ribosomal RNA gene genome sequencing and assembly.</title>
        <authorList>
            <person name="Woo H."/>
        </authorList>
    </citation>
    <scope>NUCLEOTIDE SEQUENCE [LARGE SCALE GENOMIC DNA]</scope>
    <source>
        <strain evidence="1 2">APW6</strain>
    </source>
</reference>
<organism evidence="1 2">
    <name type="scientific">Roseateles subflavus</name>
    <dbReference type="NCBI Taxonomy" id="3053353"/>
    <lineage>
        <taxon>Bacteria</taxon>
        <taxon>Pseudomonadati</taxon>
        <taxon>Pseudomonadota</taxon>
        <taxon>Betaproteobacteria</taxon>
        <taxon>Burkholderiales</taxon>
        <taxon>Sphaerotilaceae</taxon>
        <taxon>Roseateles</taxon>
    </lineage>
</organism>
<dbReference type="EMBL" id="JASVDS010000008">
    <property type="protein sequence ID" value="MDL5034395.1"/>
    <property type="molecule type" value="Genomic_DNA"/>
</dbReference>
<protein>
    <submittedName>
        <fullName evidence="1">Uncharacterized protein</fullName>
    </submittedName>
</protein>
<gene>
    <name evidence="1" type="ORF">QRD43_21005</name>
</gene>